<comment type="similarity">
    <text evidence="1 4">Belongs to the IF-3 family.</text>
</comment>
<dbReference type="InterPro" id="IPR019814">
    <property type="entry name" value="Translation_initiation_fac_3_N"/>
</dbReference>
<dbReference type="GO" id="GO:0005829">
    <property type="term" value="C:cytosol"/>
    <property type="evidence" value="ECO:0007669"/>
    <property type="project" value="TreeGrafter"/>
</dbReference>
<proteinExistence type="inferred from homology"/>
<dbReference type="InterPro" id="IPR036787">
    <property type="entry name" value="T_IF-3_N_sf"/>
</dbReference>
<evidence type="ECO:0000256" key="5">
    <source>
        <dbReference type="NCBIfam" id="TIGR00168"/>
    </source>
</evidence>
<evidence type="ECO:0000259" key="7">
    <source>
        <dbReference type="Pfam" id="PF05198"/>
    </source>
</evidence>
<dbReference type="GO" id="GO:0043022">
    <property type="term" value="F:ribosome binding"/>
    <property type="evidence" value="ECO:0007669"/>
    <property type="project" value="TreeGrafter"/>
</dbReference>
<gene>
    <name evidence="4" type="primary">infC</name>
    <name evidence="8" type="ORF">C7384_10272</name>
</gene>
<keyword evidence="2 4" id="KW-0396">Initiation factor</keyword>
<accession>A0A2U1DC28</accession>
<dbReference type="EMBL" id="QEKT01000002">
    <property type="protein sequence ID" value="PVY85253.1"/>
    <property type="molecule type" value="Genomic_DNA"/>
</dbReference>
<dbReference type="HAMAP" id="MF_00080">
    <property type="entry name" value="IF_3"/>
    <property type="match status" value="1"/>
</dbReference>
<dbReference type="InterPro" id="IPR036788">
    <property type="entry name" value="T_IF-3_C_sf"/>
</dbReference>
<feature type="domain" description="Translation initiation factor 3 C-terminal" evidence="6">
    <location>
        <begin position="109"/>
        <end position="193"/>
    </location>
</feature>
<dbReference type="FunFam" id="3.30.110.10:FF:000001">
    <property type="entry name" value="Translation initiation factor IF-3"/>
    <property type="match status" value="1"/>
</dbReference>
<keyword evidence="3 4" id="KW-0648">Protein biosynthesis</keyword>
<dbReference type="Pfam" id="PF00707">
    <property type="entry name" value="IF3_C"/>
    <property type="match status" value="1"/>
</dbReference>
<dbReference type="Gene3D" id="3.30.110.10">
    <property type="entry name" value="Translation initiation factor 3 (IF-3), C-terminal domain"/>
    <property type="match status" value="1"/>
</dbReference>
<comment type="subcellular location">
    <subcellularLocation>
        <location evidence="4">Cytoplasm</location>
    </subcellularLocation>
</comment>
<keyword evidence="9" id="KW-1185">Reference proteome</keyword>
<dbReference type="NCBIfam" id="TIGR00168">
    <property type="entry name" value="infC"/>
    <property type="match status" value="1"/>
</dbReference>
<dbReference type="Proteomes" id="UP000245433">
    <property type="component" value="Unassembled WGS sequence"/>
</dbReference>
<comment type="subunit">
    <text evidence="4">Monomer.</text>
</comment>
<dbReference type="GO" id="GO:0003743">
    <property type="term" value="F:translation initiation factor activity"/>
    <property type="evidence" value="ECO:0007669"/>
    <property type="project" value="UniProtKB-UniRule"/>
</dbReference>
<evidence type="ECO:0000256" key="2">
    <source>
        <dbReference type="ARBA" id="ARBA00022540"/>
    </source>
</evidence>
<evidence type="ECO:0000259" key="6">
    <source>
        <dbReference type="Pfam" id="PF00707"/>
    </source>
</evidence>
<evidence type="ECO:0000256" key="1">
    <source>
        <dbReference type="ARBA" id="ARBA00005439"/>
    </source>
</evidence>
<evidence type="ECO:0000313" key="8">
    <source>
        <dbReference type="EMBL" id="PVY85253.1"/>
    </source>
</evidence>
<sequence length="197" mass="23027">MEWVEQLFHLLFLCSQKLFWRYLAIARQPRQVDLVNDNIRAPRVLLINDGKQEEMSTRDAQKIADDQGQDLVLVQANGNPPVAKIMDWGKAKFESQKRQKEQRKNQKIVQVKEVRMSPVIDSGDFETRKKAAIKFLEKGNKVKLNLRFRGRMITHQDIGREVLERMAEELDDIAKVEQRAKMDGRQMFLVLAPRKAK</sequence>
<dbReference type="AlphaFoldDB" id="A0A2U1DC28"/>
<dbReference type="Gene3D" id="3.10.20.80">
    <property type="entry name" value="Translation initiation factor 3 (IF-3), N-terminal domain"/>
    <property type="match status" value="1"/>
</dbReference>
<keyword evidence="4" id="KW-0963">Cytoplasm</keyword>
<dbReference type="SUPFAM" id="SSF55200">
    <property type="entry name" value="Translation initiation factor IF3, C-terminal domain"/>
    <property type="match status" value="1"/>
</dbReference>
<dbReference type="InterPro" id="IPR019815">
    <property type="entry name" value="Translation_initiation_fac_3_C"/>
</dbReference>
<dbReference type="PANTHER" id="PTHR10938:SF0">
    <property type="entry name" value="TRANSLATION INITIATION FACTOR IF-3, MITOCHONDRIAL"/>
    <property type="match status" value="1"/>
</dbReference>
<dbReference type="InterPro" id="IPR001288">
    <property type="entry name" value="Translation_initiation_fac_3"/>
</dbReference>
<name>A0A2U1DC28_9LACO</name>
<feature type="domain" description="Translation initiation factor 3 N-terminal" evidence="7">
    <location>
        <begin position="35"/>
        <end position="102"/>
    </location>
</feature>
<evidence type="ECO:0000313" key="9">
    <source>
        <dbReference type="Proteomes" id="UP000245433"/>
    </source>
</evidence>
<protein>
    <recommendedName>
        <fullName evidence="4 5">Translation initiation factor IF-3</fullName>
    </recommendedName>
</protein>
<dbReference type="Pfam" id="PF05198">
    <property type="entry name" value="IF3_N"/>
    <property type="match status" value="1"/>
</dbReference>
<dbReference type="SUPFAM" id="SSF54364">
    <property type="entry name" value="Translation initiation factor IF3, N-terminal domain"/>
    <property type="match status" value="1"/>
</dbReference>
<dbReference type="PANTHER" id="PTHR10938">
    <property type="entry name" value="TRANSLATION INITIATION FACTOR IF-3"/>
    <property type="match status" value="1"/>
</dbReference>
<evidence type="ECO:0000256" key="3">
    <source>
        <dbReference type="ARBA" id="ARBA00022917"/>
    </source>
</evidence>
<dbReference type="GO" id="GO:0032790">
    <property type="term" value="P:ribosome disassembly"/>
    <property type="evidence" value="ECO:0007669"/>
    <property type="project" value="TreeGrafter"/>
</dbReference>
<reference evidence="8 9" key="1">
    <citation type="submission" date="2018-04" db="EMBL/GenBank/DDBJ databases">
        <title>Genomic Encyclopedia of Type Strains, Phase IV (KMG-IV): sequencing the most valuable type-strain genomes for metagenomic binning, comparative biology and taxonomic classification.</title>
        <authorList>
            <person name="Goeker M."/>
        </authorList>
    </citation>
    <scope>NUCLEOTIDE SEQUENCE [LARGE SCALE GENOMIC DNA]</scope>
    <source>
        <strain evidence="8 9">DSM 28795</strain>
    </source>
</reference>
<comment type="caution">
    <text evidence="8">The sequence shown here is derived from an EMBL/GenBank/DDBJ whole genome shotgun (WGS) entry which is preliminary data.</text>
</comment>
<dbReference type="GO" id="GO:0016020">
    <property type="term" value="C:membrane"/>
    <property type="evidence" value="ECO:0007669"/>
    <property type="project" value="TreeGrafter"/>
</dbReference>
<organism evidence="8 9">
    <name type="scientific">Convivina intestini</name>
    <dbReference type="NCBI Taxonomy" id="1505726"/>
    <lineage>
        <taxon>Bacteria</taxon>
        <taxon>Bacillati</taxon>
        <taxon>Bacillota</taxon>
        <taxon>Bacilli</taxon>
        <taxon>Lactobacillales</taxon>
        <taxon>Lactobacillaceae</taxon>
        <taxon>Convivina</taxon>
    </lineage>
</organism>
<evidence type="ECO:0000256" key="4">
    <source>
        <dbReference type="HAMAP-Rule" id="MF_00080"/>
    </source>
</evidence>
<comment type="function">
    <text evidence="4">IF-3 binds to the 30S ribosomal subunit and shifts the equilibrium between 70S ribosomes and their 50S and 30S subunits in favor of the free subunits, thus enhancing the availability of 30S subunits on which protein synthesis initiation begins.</text>
</comment>